<keyword evidence="3" id="KW-1185">Reference proteome</keyword>
<feature type="coiled-coil region" evidence="1">
    <location>
        <begin position="6"/>
        <end position="58"/>
    </location>
</feature>
<accession>A0A9Q0YTK0</accession>
<protein>
    <submittedName>
        <fullName evidence="2">Uncharacterized protein</fullName>
    </submittedName>
</protein>
<proteinExistence type="predicted"/>
<dbReference type="PANTHER" id="PTHR35555">
    <property type="entry name" value="ENDONUCLEASE-REVERSE TRANSCRIPTASE"/>
    <property type="match status" value="1"/>
</dbReference>
<gene>
    <name evidence="2" type="ORF">HOLleu_31607</name>
</gene>
<dbReference type="Gene3D" id="3.30.70.1820">
    <property type="entry name" value="L1 transposable element, RRM domain"/>
    <property type="match status" value="1"/>
</dbReference>
<keyword evidence="1" id="KW-0175">Coiled coil</keyword>
<sequence length="200" mass="23353">MVDTAMKNISKELKKIKAEFGQAVEDLRKSVEELKGENKHLKESYLAIEKRAEKLEEEKRLHGAMINKRNNIRIVNLKSNEGESCLDLATVVLEEVGIPACKIERAHRDGRFVEGRERHLLVKVTFHQDMVQILKNARRALADKDYYIVEDLTKHDLKEKRKWRLQVQELYQNGTKLLFYNGAWRGLAGKPYDFQQQHAI</sequence>
<evidence type="ECO:0000313" key="2">
    <source>
        <dbReference type="EMBL" id="KAJ8026697.1"/>
    </source>
</evidence>
<name>A0A9Q0YTK0_HOLLE</name>
<dbReference type="Proteomes" id="UP001152320">
    <property type="component" value="Chromosome 16"/>
</dbReference>
<dbReference type="PANTHER" id="PTHR35555:SF3">
    <property type="entry name" value="ENDONUCLEASE-REVERSE TRANSCRIPTASE"/>
    <property type="match status" value="1"/>
</dbReference>
<dbReference type="AlphaFoldDB" id="A0A9Q0YTK0"/>
<evidence type="ECO:0000256" key="1">
    <source>
        <dbReference type="SAM" id="Coils"/>
    </source>
</evidence>
<evidence type="ECO:0000313" key="3">
    <source>
        <dbReference type="Proteomes" id="UP001152320"/>
    </source>
</evidence>
<dbReference type="EMBL" id="JAIZAY010000016">
    <property type="protein sequence ID" value="KAJ8026697.1"/>
    <property type="molecule type" value="Genomic_DNA"/>
</dbReference>
<organism evidence="2 3">
    <name type="scientific">Holothuria leucospilota</name>
    <name type="common">Black long sea cucumber</name>
    <name type="synonym">Mertensiothuria leucospilota</name>
    <dbReference type="NCBI Taxonomy" id="206669"/>
    <lineage>
        <taxon>Eukaryota</taxon>
        <taxon>Metazoa</taxon>
        <taxon>Echinodermata</taxon>
        <taxon>Eleutherozoa</taxon>
        <taxon>Echinozoa</taxon>
        <taxon>Holothuroidea</taxon>
        <taxon>Aspidochirotacea</taxon>
        <taxon>Aspidochirotida</taxon>
        <taxon>Holothuriidae</taxon>
        <taxon>Holothuria</taxon>
    </lineage>
</organism>
<comment type="caution">
    <text evidence="2">The sequence shown here is derived from an EMBL/GenBank/DDBJ whole genome shotgun (WGS) entry which is preliminary data.</text>
</comment>
<reference evidence="2" key="1">
    <citation type="submission" date="2021-10" db="EMBL/GenBank/DDBJ databases">
        <title>Tropical sea cucumber genome reveals ecological adaptation and Cuvierian tubules defense mechanism.</title>
        <authorList>
            <person name="Chen T."/>
        </authorList>
    </citation>
    <scope>NUCLEOTIDE SEQUENCE</scope>
    <source>
        <strain evidence="2">Nanhai2018</strain>
        <tissue evidence="2">Muscle</tissue>
    </source>
</reference>